<keyword evidence="2" id="KW-0378">Hydrolase</keyword>
<evidence type="ECO:0000256" key="2">
    <source>
        <dbReference type="ARBA" id="ARBA00022801"/>
    </source>
</evidence>
<dbReference type="GeneID" id="100721360"/>
<dbReference type="SUPFAM" id="SSF53474">
    <property type="entry name" value="alpha/beta-Hydrolases"/>
    <property type="match status" value="1"/>
</dbReference>
<dbReference type="PIRSF" id="PIRSF037251">
    <property type="entry name" value="Arylacetamide_deacetylase"/>
    <property type="match status" value="1"/>
</dbReference>
<feature type="domain" description="Alpha/beta hydrolase fold-3" evidence="6">
    <location>
        <begin position="107"/>
        <end position="254"/>
    </location>
</feature>
<dbReference type="Ensembl" id="ENSCPOT00000014499.3">
    <property type="protein sequence ID" value="ENSCPOP00000012931.3"/>
    <property type="gene ID" value="ENSCPOG00000014355.4"/>
</dbReference>
<keyword evidence="8" id="KW-1185">Reference proteome</keyword>
<dbReference type="VEuPathDB" id="HostDB:ENSCPOG00000014355"/>
<dbReference type="Proteomes" id="UP000005447">
    <property type="component" value="Unassembled WGS sequence"/>
</dbReference>
<reference evidence="7" key="2">
    <citation type="submission" date="2025-08" db="UniProtKB">
        <authorList>
            <consortium name="Ensembl"/>
        </authorList>
    </citation>
    <scope>IDENTIFICATION</scope>
    <source>
        <strain evidence="7">2N</strain>
    </source>
</reference>
<feature type="active site" evidence="4">
    <location>
        <position position="371"/>
    </location>
</feature>
<dbReference type="InterPro" id="IPR050300">
    <property type="entry name" value="GDXG_lipolytic_enzyme"/>
</dbReference>
<reference evidence="8" key="1">
    <citation type="journal article" date="2011" name="Nature">
        <title>A high-resolution map of human evolutionary constraint using 29 mammals.</title>
        <authorList>
            <person name="Lindblad-Toh K."/>
            <person name="Garber M."/>
            <person name="Zuk O."/>
            <person name="Lin M.F."/>
            <person name="Parker B.J."/>
            <person name="Washietl S."/>
            <person name="Kheradpour P."/>
            <person name="Ernst J."/>
            <person name="Jordan G."/>
            <person name="Mauceli E."/>
            <person name="Ward L.D."/>
            <person name="Lowe C.B."/>
            <person name="Holloway A.K."/>
            <person name="Clamp M."/>
            <person name="Gnerre S."/>
            <person name="Alfoldi J."/>
            <person name="Beal K."/>
            <person name="Chang J."/>
            <person name="Clawson H."/>
            <person name="Cuff J."/>
            <person name="Di Palma F."/>
            <person name="Fitzgerald S."/>
            <person name="Flicek P."/>
            <person name="Guttman M."/>
            <person name="Hubisz M.J."/>
            <person name="Jaffe D.B."/>
            <person name="Jungreis I."/>
            <person name="Kent W.J."/>
            <person name="Kostka D."/>
            <person name="Lara M."/>
            <person name="Martins A.L."/>
            <person name="Massingham T."/>
            <person name="Moltke I."/>
            <person name="Raney B.J."/>
            <person name="Rasmussen M.D."/>
            <person name="Robinson J."/>
            <person name="Stark A."/>
            <person name="Vilella A.J."/>
            <person name="Wen J."/>
            <person name="Xie X."/>
            <person name="Zody M.C."/>
            <person name="Baldwin J."/>
            <person name="Bloom T."/>
            <person name="Chin C.W."/>
            <person name="Heiman D."/>
            <person name="Nicol R."/>
            <person name="Nusbaum C."/>
            <person name="Young S."/>
            <person name="Wilkinson J."/>
            <person name="Worley K.C."/>
            <person name="Kovar C.L."/>
            <person name="Muzny D.M."/>
            <person name="Gibbs R.A."/>
            <person name="Cree A."/>
            <person name="Dihn H.H."/>
            <person name="Fowler G."/>
            <person name="Jhangiani S."/>
            <person name="Joshi V."/>
            <person name="Lee S."/>
            <person name="Lewis L.R."/>
            <person name="Nazareth L.V."/>
            <person name="Okwuonu G."/>
            <person name="Santibanez J."/>
            <person name="Warren W.C."/>
            <person name="Mardis E.R."/>
            <person name="Weinstock G.M."/>
            <person name="Wilson R.K."/>
            <person name="Delehaunty K."/>
            <person name="Dooling D."/>
            <person name="Fronik C."/>
            <person name="Fulton L."/>
            <person name="Fulton B."/>
            <person name="Graves T."/>
            <person name="Minx P."/>
            <person name="Sodergren E."/>
            <person name="Birney E."/>
            <person name="Margulies E.H."/>
            <person name="Herrero J."/>
            <person name="Green E.D."/>
            <person name="Haussler D."/>
            <person name="Siepel A."/>
            <person name="Goldman N."/>
            <person name="Pollard K.S."/>
            <person name="Pedersen J.S."/>
            <person name="Lander E.S."/>
            <person name="Kellis M."/>
        </authorList>
    </citation>
    <scope>NUCLEOTIDE SEQUENCE [LARGE SCALE GENOMIC DNA]</scope>
    <source>
        <strain evidence="8">2N</strain>
    </source>
</reference>
<proteinExistence type="inferred from homology"/>
<gene>
    <name evidence="7" type="primary">LOC100721360</name>
</gene>
<evidence type="ECO:0000256" key="3">
    <source>
        <dbReference type="ARBA" id="ARBA00023157"/>
    </source>
</evidence>
<organism evidence="7 8">
    <name type="scientific">Cavia porcellus</name>
    <name type="common">Guinea pig</name>
    <dbReference type="NCBI Taxonomy" id="10141"/>
    <lineage>
        <taxon>Eukaryota</taxon>
        <taxon>Metazoa</taxon>
        <taxon>Chordata</taxon>
        <taxon>Craniata</taxon>
        <taxon>Vertebrata</taxon>
        <taxon>Euteleostomi</taxon>
        <taxon>Mammalia</taxon>
        <taxon>Eutheria</taxon>
        <taxon>Euarchontoglires</taxon>
        <taxon>Glires</taxon>
        <taxon>Rodentia</taxon>
        <taxon>Hystricomorpha</taxon>
        <taxon>Caviidae</taxon>
        <taxon>Cavia</taxon>
    </lineage>
</organism>
<dbReference type="InParanoid" id="H0VQU2"/>
<dbReference type="RefSeq" id="XP_003476341.1">
    <property type="nucleotide sequence ID" value="XM_003476293.2"/>
</dbReference>
<dbReference type="GeneTree" id="ENSGT00940000163586"/>
<keyword evidence="3" id="KW-1015">Disulfide bond</keyword>
<keyword evidence="5" id="KW-0472">Membrane</keyword>
<dbReference type="OrthoDB" id="408631at2759"/>
<dbReference type="GO" id="GO:0052689">
    <property type="term" value="F:carboxylic ester hydrolase activity"/>
    <property type="evidence" value="ECO:0007669"/>
    <property type="project" value="InterPro"/>
</dbReference>
<accession>H0VQU2</accession>
<dbReference type="eggNOG" id="KOG1515">
    <property type="taxonomic scope" value="Eukaryota"/>
</dbReference>
<dbReference type="PANTHER" id="PTHR48081">
    <property type="entry name" value="AB HYDROLASE SUPERFAMILY PROTEIN C4A8.06C"/>
    <property type="match status" value="1"/>
</dbReference>
<feature type="transmembrane region" description="Helical" evidence="5">
    <location>
        <begin position="35"/>
        <end position="55"/>
    </location>
</feature>
<keyword evidence="5" id="KW-1133">Transmembrane helix</keyword>
<feature type="active site" evidence="4">
    <location>
        <position position="341"/>
    </location>
</feature>
<feature type="domain" description="Alpha/beta hydrolase fold-3" evidence="6">
    <location>
        <begin position="314"/>
        <end position="373"/>
    </location>
</feature>
<feature type="transmembrane region" description="Helical" evidence="5">
    <location>
        <begin position="7"/>
        <end position="23"/>
    </location>
</feature>
<dbReference type="PANTHER" id="PTHR48081:SF28">
    <property type="entry name" value="ALPHA_BETA HYDROLASE FOLD-3 DOMAIN-CONTAINING PROTEIN"/>
    <property type="match status" value="1"/>
</dbReference>
<dbReference type="HOGENOM" id="CLU_012494_12_2_1"/>
<dbReference type="STRING" id="10141.ENSCPOP00000012931"/>
<reference evidence="7" key="3">
    <citation type="submission" date="2025-09" db="UniProtKB">
        <authorList>
            <consortium name="Ensembl"/>
        </authorList>
    </citation>
    <scope>IDENTIFICATION</scope>
    <source>
        <strain evidence="7">2N</strain>
    </source>
</reference>
<comment type="similarity">
    <text evidence="1">Belongs to the 'GDXG' lipolytic enzyme family.</text>
</comment>
<sequence>MGWKIPSFALFCIFFAYYIYLPIPENIEERWKVGLITILTKFASLMNVLLENVGIMRYGQLFRIILAMDLTKPISDENLTVIDTDFSDIPVRLYLPTRKSERRRPAIIFIHGGAMTQGSCKLSSYDSLSRWTAKKLDAVVLGVDFRQAPQYLFPVPLEDCVFAVKFFLQDKILMKYGVDPTRICITGDSSGGLLATSVVYLLQNDPEFKDKIKAQALIYPVLQVFDTLVPSHQEYANGPFLTREMAIKLFCLSLTMDEALPQAMLRNQHMPEESRHLFKYVNWSVYLPEKYKKYHVYTEPTLGNLKSLHPLLVDSRLSPLVLNDSQLQTLPLTYILTCEHDLVRDDGLIYATRLQNVGVQVTHDHLEDGFHAAISLTGPPMYIQFGFKIRDKYICWLEENL</sequence>
<evidence type="ECO:0000259" key="6">
    <source>
        <dbReference type="Pfam" id="PF07859"/>
    </source>
</evidence>
<dbReference type="EMBL" id="AAKN02013494">
    <property type="status" value="NOT_ANNOTATED_CDS"/>
    <property type="molecule type" value="Genomic_DNA"/>
</dbReference>
<keyword evidence="5" id="KW-0812">Transmembrane</keyword>
<dbReference type="InterPro" id="IPR029058">
    <property type="entry name" value="AB_hydrolase_fold"/>
</dbReference>
<dbReference type="InterPro" id="IPR013094">
    <property type="entry name" value="AB_hydrolase_3"/>
</dbReference>
<dbReference type="InterPro" id="IPR017157">
    <property type="entry name" value="Arylacetamide_deacetylase"/>
</dbReference>
<dbReference type="EMBL" id="AAKN02013496">
    <property type="status" value="NOT_ANNOTATED_CDS"/>
    <property type="molecule type" value="Genomic_DNA"/>
</dbReference>
<dbReference type="KEGG" id="cpoc:100721360"/>
<name>H0VQU2_CAVPO</name>
<dbReference type="EMBL" id="AAKN02013495">
    <property type="status" value="NOT_ANNOTATED_CDS"/>
    <property type="molecule type" value="Genomic_DNA"/>
</dbReference>
<evidence type="ECO:0000256" key="1">
    <source>
        <dbReference type="ARBA" id="ARBA00010515"/>
    </source>
</evidence>
<feature type="active site" evidence="4">
    <location>
        <position position="189"/>
    </location>
</feature>
<dbReference type="Gene3D" id="3.40.50.1820">
    <property type="entry name" value="alpha/beta hydrolase"/>
    <property type="match status" value="1"/>
</dbReference>
<dbReference type="OMA" id="FAYYIYI"/>
<dbReference type="Pfam" id="PF07859">
    <property type="entry name" value="Abhydrolase_3"/>
    <property type="match status" value="2"/>
</dbReference>
<dbReference type="EMBL" id="AAKN02013497">
    <property type="status" value="NOT_ANNOTATED_CDS"/>
    <property type="molecule type" value="Genomic_DNA"/>
</dbReference>
<dbReference type="GO" id="GO:0016020">
    <property type="term" value="C:membrane"/>
    <property type="evidence" value="ECO:0007669"/>
    <property type="project" value="InterPro"/>
</dbReference>
<evidence type="ECO:0000256" key="5">
    <source>
        <dbReference type="SAM" id="Phobius"/>
    </source>
</evidence>
<evidence type="ECO:0000313" key="8">
    <source>
        <dbReference type="Proteomes" id="UP000005447"/>
    </source>
</evidence>
<evidence type="ECO:0000313" key="7">
    <source>
        <dbReference type="Ensembl" id="ENSCPOP00000012931.3"/>
    </source>
</evidence>
<evidence type="ECO:0000256" key="4">
    <source>
        <dbReference type="PIRSR" id="PIRSR037251-1"/>
    </source>
</evidence>
<dbReference type="Bgee" id="ENSCPOG00000014355">
    <property type="expression patterns" value="Expressed in adrenal gland and 1 other cell type or tissue"/>
</dbReference>
<dbReference type="AlphaFoldDB" id="H0VQU2"/>
<protein>
    <recommendedName>
        <fullName evidence="6">Alpha/beta hydrolase fold-3 domain-containing protein</fullName>
    </recommendedName>
</protein>